<keyword evidence="2" id="KW-0614">Plasmid</keyword>
<geneLocation type="plasmid" evidence="2">
    <name>pTP33</name>
</geneLocation>
<keyword evidence="1" id="KW-0175">Coiled coil</keyword>
<accession>A0A5P8YN48</accession>
<name>A0A0K1H0I9_YERPE</name>
<organism evidence="2">
    <name type="scientific">Yersinia pestis</name>
    <dbReference type="NCBI Taxonomy" id="632"/>
    <lineage>
        <taxon>Bacteria</taxon>
        <taxon>Pseudomonadati</taxon>
        <taxon>Pseudomonadota</taxon>
        <taxon>Gammaproteobacteria</taxon>
        <taxon>Enterobacterales</taxon>
        <taxon>Yersiniaceae</taxon>
        <taxon>Yersinia</taxon>
    </lineage>
</organism>
<evidence type="ECO:0000313" key="2">
    <source>
        <dbReference type="EMBL" id="AKT73144.1"/>
    </source>
</evidence>
<sequence length="173" mass="19197">MMWRYWKIVLVAGLVVAAIAAFSHWRWQAGFNEAEGKWQQRWSQRDADDATALAKRQTEARNEEQRRQNEINEIRNSAAQQLAVVLADASTARAAADRLHDSAEILARRLADRERTCHPATPGAGQTAGSGAVLLAELFRRADERAGELAAAADEARTRGLACENAYNALKNW</sequence>
<accession>A0A0K1H0I9</accession>
<proteinExistence type="predicted"/>
<protein>
    <submittedName>
        <fullName evidence="2">Phage-tail assembly protein-like protein</fullName>
    </submittedName>
</protein>
<dbReference type="InterPro" id="IPR019659">
    <property type="entry name" value="DUF2514"/>
</dbReference>
<dbReference type="AlphaFoldDB" id="A0A0K1H0I9"/>
<reference evidence="2" key="1">
    <citation type="submission" date="2015-06" db="EMBL/GenBank/DDBJ databases">
        <title>Complete cryptic plasmid (pTP33) assembly of Yersinia pestis biovar Medievalis strain I-2638.</title>
        <authorList>
            <person name="Afanas'ev M.V."/>
            <person name="Tokmakova E.G."/>
            <person name="Polovinkina V.S."/>
            <person name="Sidorova E.A."/>
            <person name="Sinkov V.V."/>
            <person name="Balakhonov S.V."/>
        </authorList>
    </citation>
    <scope>NUCLEOTIDE SEQUENCE</scope>
    <source>
        <strain evidence="2">I-2638</strain>
        <plasmid evidence="2">pTP33</plasmid>
    </source>
</reference>
<evidence type="ECO:0000256" key="1">
    <source>
        <dbReference type="SAM" id="Coils"/>
    </source>
</evidence>
<feature type="coiled-coil region" evidence="1">
    <location>
        <begin position="53"/>
        <end position="80"/>
    </location>
</feature>
<dbReference type="RefSeq" id="WP_016257344.1">
    <property type="nucleotide sequence ID" value="NZ_CP045152.1"/>
</dbReference>
<dbReference type="Pfam" id="PF10721">
    <property type="entry name" value="DUF2514"/>
    <property type="match status" value="1"/>
</dbReference>
<dbReference type="EMBL" id="KT020860">
    <property type="protein sequence ID" value="AKT73144.1"/>
    <property type="molecule type" value="Genomic_DNA"/>
</dbReference>